<dbReference type="Proteomes" id="UP001152888">
    <property type="component" value="Unassembled WGS sequence"/>
</dbReference>
<comment type="caution">
    <text evidence="1">The sequence shown here is derived from an EMBL/GenBank/DDBJ whole genome shotgun (WGS) entry which is preliminary data.</text>
</comment>
<proteinExistence type="predicted"/>
<accession>A0A9P0LEG0</accession>
<organism evidence="1 2">
    <name type="scientific">Acanthoscelides obtectus</name>
    <name type="common">Bean weevil</name>
    <name type="synonym">Bruchus obtectus</name>
    <dbReference type="NCBI Taxonomy" id="200917"/>
    <lineage>
        <taxon>Eukaryota</taxon>
        <taxon>Metazoa</taxon>
        <taxon>Ecdysozoa</taxon>
        <taxon>Arthropoda</taxon>
        <taxon>Hexapoda</taxon>
        <taxon>Insecta</taxon>
        <taxon>Pterygota</taxon>
        <taxon>Neoptera</taxon>
        <taxon>Endopterygota</taxon>
        <taxon>Coleoptera</taxon>
        <taxon>Polyphaga</taxon>
        <taxon>Cucujiformia</taxon>
        <taxon>Chrysomeloidea</taxon>
        <taxon>Chrysomelidae</taxon>
        <taxon>Bruchinae</taxon>
        <taxon>Bruchini</taxon>
        <taxon>Acanthoscelides</taxon>
    </lineage>
</organism>
<reference evidence="1" key="1">
    <citation type="submission" date="2022-03" db="EMBL/GenBank/DDBJ databases">
        <authorList>
            <person name="Sayadi A."/>
        </authorList>
    </citation>
    <scope>NUCLEOTIDE SEQUENCE</scope>
</reference>
<dbReference type="EMBL" id="CAKOFQ010007068">
    <property type="protein sequence ID" value="CAH1989661.1"/>
    <property type="molecule type" value="Genomic_DNA"/>
</dbReference>
<evidence type="ECO:0000313" key="2">
    <source>
        <dbReference type="Proteomes" id="UP001152888"/>
    </source>
</evidence>
<evidence type="ECO:0000313" key="1">
    <source>
        <dbReference type="EMBL" id="CAH1989661.1"/>
    </source>
</evidence>
<keyword evidence="2" id="KW-1185">Reference proteome</keyword>
<name>A0A9P0LEG0_ACAOB</name>
<gene>
    <name evidence="1" type="ORF">ACAOBT_LOCUS19163</name>
</gene>
<sequence length="71" mass="8157">MAVCGEILILYIRYTLSRCLSISSAYPSMQNVQFLENNDLLENQLATKSQYIWARYTKYPSVPPKSRKHGG</sequence>
<protein>
    <submittedName>
        <fullName evidence="1">Uncharacterized protein</fullName>
    </submittedName>
</protein>
<dbReference type="AlphaFoldDB" id="A0A9P0LEG0"/>